<keyword evidence="13" id="KW-0687">Ribonucleoprotein</keyword>
<keyword evidence="7" id="KW-0808">Transferase</keyword>
<dbReference type="Proteomes" id="UP001520654">
    <property type="component" value="Unassembled WGS sequence"/>
</dbReference>
<dbReference type="Gene3D" id="3.40.50.150">
    <property type="entry name" value="Vaccinia Virus protein VP39"/>
    <property type="match status" value="1"/>
</dbReference>
<dbReference type="PANTHER" id="PTHR11579:SF0">
    <property type="entry name" value="PROTEIN-L-ISOASPARTATE(D-ASPARTATE) O-METHYLTRANSFERASE"/>
    <property type="match status" value="1"/>
</dbReference>
<feature type="compositionally biased region" description="Low complexity" evidence="12">
    <location>
        <begin position="383"/>
        <end position="392"/>
    </location>
</feature>
<evidence type="ECO:0000256" key="5">
    <source>
        <dbReference type="ARBA" id="ARBA00022490"/>
    </source>
</evidence>
<evidence type="ECO:0000256" key="3">
    <source>
        <dbReference type="ARBA" id="ARBA00011890"/>
    </source>
</evidence>
<dbReference type="InterPro" id="IPR029063">
    <property type="entry name" value="SAM-dependent_MTases_sf"/>
</dbReference>
<evidence type="ECO:0000256" key="11">
    <source>
        <dbReference type="ARBA" id="ARBA00031350"/>
    </source>
</evidence>
<dbReference type="Pfam" id="PF01135">
    <property type="entry name" value="PCMT"/>
    <property type="match status" value="1"/>
</dbReference>
<comment type="similarity">
    <text evidence="2">Belongs to the methyltransferase superfamily. L-isoaspartyl/D-aspartyl protein methyltransferase family.</text>
</comment>
<comment type="subcellular location">
    <subcellularLocation>
        <location evidence="1">Cytoplasm</location>
    </subcellularLocation>
</comment>
<dbReference type="InterPro" id="IPR000682">
    <property type="entry name" value="PCMT"/>
</dbReference>
<dbReference type="GO" id="GO:0005840">
    <property type="term" value="C:ribosome"/>
    <property type="evidence" value="ECO:0007669"/>
    <property type="project" value="UniProtKB-KW"/>
</dbReference>
<evidence type="ECO:0000256" key="10">
    <source>
        <dbReference type="ARBA" id="ARBA00031323"/>
    </source>
</evidence>
<evidence type="ECO:0000256" key="6">
    <source>
        <dbReference type="ARBA" id="ARBA00022603"/>
    </source>
</evidence>
<evidence type="ECO:0000256" key="12">
    <source>
        <dbReference type="SAM" id="MobiDB-lite"/>
    </source>
</evidence>
<dbReference type="PANTHER" id="PTHR11579">
    <property type="entry name" value="PROTEIN-L-ISOASPARTATE O-METHYLTRANSFERASE"/>
    <property type="match status" value="1"/>
</dbReference>
<dbReference type="GO" id="GO:0032259">
    <property type="term" value="P:methylation"/>
    <property type="evidence" value="ECO:0007669"/>
    <property type="project" value="UniProtKB-KW"/>
</dbReference>
<keyword evidence="14" id="KW-1185">Reference proteome</keyword>
<keyword evidence="5" id="KW-0963">Cytoplasm</keyword>
<organism evidence="13 14">
    <name type="scientific">Streptomyces flavotricini</name>
    <dbReference type="NCBI Taxonomy" id="66888"/>
    <lineage>
        <taxon>Bacteria</taxon>
        <taxon>Bacillati</taxon>
        <taxon>Actinomycetota</taxon>
        <taxon>Actinomycetes</taxon>
        <taxon>Kitasatosporales</taxon>
        <taxon>Streptomycetaceae</taxon>
        <taxon>Streptomyces</taxon>
    </lineage>
</organism>
<evidence type="ECO:0000256" key="4">
    <source>
        <dbReference type="ARBA" id="ARBA00013346"/>
    </source>
</evidence>
<dbReference type="SUPFAM" id="SSF53335">
    <property type="entry name" value="S-adenosyl-L-methionine-dependent methyltransferases"/>
    <property type="match status" value="1"/>
</dbReference>
<evidence type="ECO:0000313" key="14">
    <source>
        <dbReference type="Proteomes" id="UP001520654"/>
    </source>
</evidence>
<evidence type="ECO:0000256" key="9">
    <source>
        <dbReference type="ARBA" id="ARBA00030757"/>
    </source>
</evidence>
<dbReference type="CDD" id="cd02440">
    <property type="entry name" value="AdoMet_MTases"/>
    <property type="match status" value="1"/>
</dbReference>
<evidence type="ECO:0000256" key="1">
    <source>
        <dbReference type="ARBA" id="ARBA00004496"/>
    </source>
</evidence>
<evidence type="ECO:0000313" key="13">
    <source>
        <dbReference type="EMBL" id="MCC0094635.1"/>
    </source>
</evidence>
<name>A0ABS8E127_9ACTN</name>
<evidence type="ECO:0000256" key="7">
    <source>
        <dbReference type="ARBA" id="ARBA00022679"/>
    </source>
</evidence>
<dbReference type="EC" id="2.1.1.77" evidence="3"/>
<dbReference type="GO" id="GO:0008168">
    <property type="term" value="F:methyltransferase activity"/>
    <property type="evidence" value="ECO:0007669"/>
    <property type="project" value="UniProtKB-KW"/>
</dbReference>
<keyword evidence="13" id="KW-0689">Ribosomal protein</keyword>
<sequence length="407" mass="42821">MVAGLEASGHLRPGPVGDAFLAVRREVLMPQAYVRRSRPDETPPRWDLLDWGVPADREELLGLLYGVESVLVQHDGEPVLGRVPAPRSGGSMTAMSSTAGMTVALLQRLGLRPGQRVLDVGTGAGVTAAVACVIAGAAGVVTVDRDEHVTAAARERLALLGHRPTAVTGNGQNGWPAGADYDRIFVSYAIPRVPEAWPQQLAAGGLALATLSTSSPSWPGLAVLTRTGSGRVTARLEAVRLGHRAGHGWSQLYLKPGLRGRIEAADGGSTRTTHTGPPPDDARGLWLALDHLHPGLVRNWAADHLVIGAPDCGSWVTARPDDSGTWTVTVCGPRDIWAEIQDTATRWQAAGSPSSYRLHLEPDGTQWVSAGSGPAELSWQLPAALQPAVTVPPQAPEPTPAPKESTP</sequence>
<reference evidence="13 14" key="1">
    <citation type="submission" date="2021-08" db="EMBL/GenBank/DDBJ databases">
        <title>Genomic Architecture of Streptomyces flavotricini NGL1 and Streptomyces erythrochromogenes HMS4 With Differential Plant Beneficial attributes and laccase production capabilities.</title>
        <authorList>
            <person name="Salwan R."/>
            <person name="Kaur R."/>
            <person name="Sharma V."/>
        </authorList>
    </citation>
    <scope>NUCLEOTIDE SEQUENCE [LARGE SCALE GENOMIC DNA]</scope>
    <source>
        <strain evidence="13 14">NGL1</strain>
    </source>
</reference>
<keyword evidence="8" id="KW-0949">S-adenosyl-L-methionine</keyword>
<evidence type="ECO:0000256" key="8">
    <source>
        <dbReference type="ARBA" id="ARBA00022691"/>
    </source>
</evidence>
<protein>
    <recommendedName>
        <fullName evidence="4">Protein-L-isoaspartate O-methyltransferase</fullName>
        <ecNumber evidence="3">2.1.1.77</ecNumber>
    </recommendedName>
    <alternativeName>
        <fullName evidence="11">L-isoaspartyl protein carboxyl methyltransferase</fullName>
    </alternativeName>
    <alternativeName>
        <fullName evidence="9">Protein L-isoaspartyl methyltransferase</fullName>
    </alternativeName>
    <alternativeName>
        <fullName evidence="10">Protein-beta-aspartate methyltransferase</fullName>
    </alternativeName>
</protein>
<gene>
    <name evidence="13" type="ORF">K7B10_07525</name>
</gene>
<feature type="region of interest" description="Disordered" evidence="12">
    <location>
        <begin position="383"/>
        <end position="407"/>
    </location>
</feature>
<keyword evidence="6 13" id="KW-0489">Methyltransferase</keyword>
<comment type="caution">
    <text evidence="13">The sequence shown here is derived from an EMBL/GenBank/DDBJ whole genome shotgun (WGS) entry which is preliminary data.</text>
</comment>
<accession>A0ABS8E127</accession>
<proteinExistence type="inferred from homology"/>
<evidence type="ECO:0000256" key="2">
    <source>
        <dbReference type="ARBA" id="ARBA00005369"/>
    </source>
</evidence>
<dbReference type="EMBL" id="JAINUL010000001">
    <property type="protein sequence ID" value="MCC0094635.1"/>
    <property type="molecule type" value="Genomic_DNA"/>
</dbReference>